<comment type="caution">
    <text evidence="2">The sequence shown here is derived from an EMBL/GenBank/DDBJ whole genome shotgun (WGS) entry which is preliminary data.</text>
</comment>
<dbReference type="RefSeq" id="WP_358353237.1">
    <property type="nucleotide sequence ID" value="NZ_JBEZFP010000028.1"/>
</dbReference>
<keyword evidence="1" id="KW-0472">Membrane</keyword>
<reference evidence="2 3" key="1">
    <citation type="submission" date="2024-06" db="EMBL/GenBank/DDBJ databases">
        <title>The Natural Products Discovery Center: Release of the First 8490 Sequenced Strains for Exploring Actinobacteria Biosynthetic Diversity.</title>
        <authorList>
            <person name="Kalkreuter E."/>
            <person name="Kautsar S.A."/>
            <person name="Yang D."/>
            <person name="Bader C.D."/>
            <person name="Teijaro C.N."/>
            <person name="Fluegel L."/>
            <person name="Davis C.M."/>
            <person name="Simpson J.R."/>
            <person name="Lauterbach L."/>
            <person name="Steele A.D."/>
            <person name="Gui C."/>
            <person name="Meng S."/>
            <person name="Li G."/>
            <person name="Viehrig K."/>
            <person name="Ye F."/>
            <person name="Su P."/>
            <person name="Kiefer A.F."/>
            <person name="Nichols A."/>
            <person name="Cepeda A.J."/>
            <person name="Yan W."/>
            <person name="Fan B."/>
            <person name="Jiang Y."/>
            <person name="Adhikari A."/>
            <person name="Zheng C.-J."/>
            <person name="Schuster L."/>
            <person name="Cowan T.M."/>
            <person name="Smanski M.J."/>
            <person name="Chevrette M.G."/>
            <person name="De Carvalho L.P.S."/>
            <person name="Shen B."/>
        </authorList>
    </citation>
    <scope>NUCLEOTIDE SEQUENCE [LARGE SCALE GENOMIC DNA]</scope>
    <source>
        <strain evidence="2 3">NPDC048946</strain>
    </source>
</reference>
<sequence length="174" mass="18375">MSGGEAHEDGAANAAREGLATYRSGEHEVSGTVRVFRLLLGAVGLAGIGYGIAGLLDQPAYVDKWAVLRWLVGGLLLHDIVFAGLVFGTGWLVMRMLPGRGPAPWVRRTLLGGLAVGVAATLIALPALVRPWPPPNPSVLPLDYGRNLALIWGAVLAVTGMVIGVRKWLAERAR</sequence>
<keyword evidence="3" id="KW-1185">Reference proteome</keyword>
<organism evidence="2 3">
    <name type="scientific">Streptodolium elevatio</name>
    <dbReference type="NCBI Taxonomy" id="3157996"/>
    <lineage>
        <taxon>Bacteria</taxon>
        <taxon>Bacillati</taxon>
        <taxon>Actinomycetota</taxon>
        <taxon>Actinomycetes</taxon>
        <taxon>Kitasatosporales</taxon>
        <taxon>Streptomycetaceae</taxon>
        <taxon>Streptodolium</taxon>
    </lineage>
</organism>
<keyword evidence="1" id="KW-0812">Transmembrane</keyword>
<feature type="transmembrane region" description="Helical" evidence="1">
    <location>
        <begin position="76"/>
        <end position="97"/>
    </location>
</feature>
<name>A0ABV3DFJ4_9ACTN</name>
<keyword evidence="1" id="KW-1133">Transmembrane helix</keyword>
<evidence type="ECO:0000313" key="3">
    <source>
        <dbReference type="Proteomes" id="UP001551482"/>
    </source>
</evidence>
<proteinExistence type="predicted"/>
<feature type="transmembrane region" description="Helical" evidence="1">
    <location>
        <begin position="149"/>
        <end position="169"/>
    </location>
</feature>
<feature type="transmembrane region" description="Helical" evidence="1">
    <location>
        <begin position="35"/>
        <end position="56"/>
    </location>
</feature>
<evidence type="ECO:0000313" key="2">
    <source>
        <dbReference type="EMBL" id="MEU8134519.1"/>
    </source>
</evidence>
<feature type="transmembrane region" description="Helical" evidence="1">
    <location>
        <begin position="109"/>
        <end position="129"/>
    </location>
</feature>
<protein>
    <submittedName>
        <fullName evidence="2">Uncharacterized protein</fullName>
    </submittedName>
</protein>
<evidence type="ECO:0000256" key="1">
    <source>
        <dbReference type="SAM" id="Phobius"/>
    </source>
</evidence>
<dbReference type="Proteomes" id="UP001551482">
    <property type="component" value="Unassembled WGS sequence"/>
</dbReference>
<accession>A0ABV3DFJ4</accession>
<gene>
    <name evidence="2" type="ORF">AB0C36_13515</name>
</gene>
<dbReference type="EMBL" id="JBEZFP010000028">
    <property type="protein sequence ID" value="MEU8134519.1"/>
    <property type="molecule type" value="Genomic_DNA"/>
</dbReference>